<feature type="compositionally biased region" description="Polar residues" evidence="1">
    <location>
        <begin position="17"/>
        <end position="26"/>
    </location>
</feature>
<dbReference type="InterPro" id="IPR001650">
    <property type="entry name" value="Helicase_C-like"/>
</dbReference>
<keyword evidence="4" id="KW-0378">Hydrolase</keyword>
<dbReference type="SMART" id="SM00490">
    <property type="entry name" value="HELICc"/>
    <property type="match status" value="1"/>
</dbReference>
<keyword evidence="4" id="KW-0347">Helicase</keyword>
<comment type="caution">
    <text evidence="4">The sequence shown here is derived from an EMBL/GenBank/DDBJ whole genome shotgun (WGS) entry which is preliminary data.</text>
</comment>
<dbReference type="GO" id="GO:0005524">
    <property type="term" value="F:ATP binding"/>
    <property type="evidence" value="ECO:0007669"/>
    <property type="project" value="InterPro"/>
</dbReference>
<evidence type="ECO:0000259" key="2">
    <source>
        <dbReference type="PROSITE" id="PS51192"/>
    </source>
</evidence>
<dbReference type="AlphaFoldDB" id="A0A4R4K6Y8"/>
<feature type="domain" description="Helicase ATP-binding" evidence="2">
    <location>
        <begin position="65"/>
        <end position="235"/>
    </location>
</feature>
<dbReference type="Pfam" id="PF00271">
    <property type="entry name" value="Helicase_C"/>
    <property type="match status" value="1"/>
</dbReference>
<accession>A0A4R4K6Y8</accession>
<dbReference type="Pfam" id="PF04851">
    <property type="entry name" value="ResIII"/>
    <property type="match status" value="1"/>
</dbReference>
<reference evidence="4 5" key="1">
    <citation type="journal article" date="2019" name="Int. J. Syst. Evol. Microbiol.">
        <title>Photorhabdus khanii subsp. guanajuatensis subsp. nov., isolated from Heterorhabditis atacamensis, and Photorhabdus luminescens subsp. mexicana subsp. nov., isolated from Heterorhabditis mexicana entomopathogenic nematodes.</title>
        <authorList>
            <person name="Machado R.A.R."/>
            <person name="Bruno P."/>
            <person name="Arce C.C.M."/>
            <person name="Liechti N."/>
            <person name="Kohler A."/>
            <person name="Bernal J."/>
            <person name="Bruggmann R."/>
            <person name="Turlings T.C.J."/>
        </authorList>
    </citation>
    <scope>NUCLEOTIDE SEQUENCE [LARGE SCALE GENOMIC DNA]</scope>
    <source>
        <strain evidence="4 5">MEX20-17</strain>
    </source>
</reference>
<evidence type="ECO:0000313" key="5">
    <source>
        <dbReference type="Proteomes" id="UP000295598"/>
    </source>
</evidence>
<dbReference type="Proteomes" id="UP000295598">
    <property type="component" value="Unassembled WGS sequence"/>
</dbReference>
<name>A0A4R4K6Y8_9GAMM</name>
<proteinExistence type="predicted"/>
<dbReference type="SUPFAM" id="SSF52540">
    <property type="entry name" value="P-loop containing nucleoside triphosphate hydrolases"/>
    <property type="match status" value="1"/>
</dbReference>
<dbReference type="EMBL" id="PUJY01000003">
    <property type="protein sequence ID" value="TDB62251.1"/>
    <property type="molecule type" value="Genomic_DNA"/>
</dbReference>
<dbReference type="GO" id="GO:0005829">
    <property type="term" value="C:cytosol"/>
    <property type="evidence" value="ECO:0007669"/>
    <property type="project" value="TreeGrafter"/>
</dbReference>
<dbReference type="InterPro" id="IPR014001">
    <property type="entry name" value="Helicase_ATP-bd"/>
</dbReference>
<keyword evidence="4" id="KW-0547">Nucleotide-binding</keyword>
<dbReference type="Gene3D" id="3.40.50.300">
    <property type="entry name" value="P-loop containing nucleotide triphosphate hydrolases"/>
    <property type="match status" value="2"/>
</dbReference>
<protein>
    <submittedName>
        <fullName evidence="4">Helicase</fullName>
    </submittedName>
</protein>
<gene>
    <name evidence="4" type="ORF">C5467_03630</name>
</gene>
<dbReference type="GO" id="GO:0016787">
    <property type="term" value="F:hydrolase activity"/>
    <property type="evidence" value="ECO:0007669"/>
    <property type="project" value="InterPro"/>
</dbReference>
<dbReference type="InterPro" id="IPR027417">
    <property type="entry name" value="P-loop_NTPase"/>
</dbReference>
<dbReference type="PROSITE" id="PS51194">
    <property type="entry name" value="HELICASE_CTER"/>
    <property type="match status" value="1"/>
</dbReference>
<dbReference type="SMART" id="SM00487">
    <property type="entry name" value="DEXDc"/>
    <property type="match status" value="1"/>
</dbReference>
<keyword evidence="4" id="KW-0067">ATP-binding</keyword>
<dbReference type="CDD" id="cd17926">
    <property type="entry name" value="DEXHc_RE"/>
    <property type="match status" value="1"/>
</dbReference>
<dbReference type="GO" id="GO:0004386">
    <property type="term" value="F:helicase activity"/>
    <property type="evidence" value="ECO:0007669"/>
    <property type="project" value="UniProtKB-KW"/>
</dbReference>
<feature type="compositionally biased region" description="Basic and acidic residues" evidence="1">
    <location>
        <begin position="1"/>
        <end position="10"/>
    </location>
</feature>
<dbReference type="PROSITE" id="PS51192">
    <property type="entry name" value="HELICASE_ATP_BIND_1"/>
    <property type="match status" value="1"/>
</dbReference>
<evidence type="ECO:0000313" key="4">
    <source>
        <dbReference type="EMBL" id="TDB62251.1"/>
    </source>
</evidence>
<feature type="region of interest" description="Disordered" evidence="1">
    <location>
        <begin position="1"/>
        <end position="26"/>
    </location>
</feature>
<feature type="domain" description="Helicase C-terminal" evidence="3">
    <location>
        <begin position="264"/>
        <end position="430"/>
    </location>
</feature>
<dbReference type="GO" id="GO:0003677">
    <property type="term" value="F:DNA binding"/>
    <property type="evidence" value="ECO:0007669"/>
    <property type="project" value="InterPro"/>
</dbReference>
<dbReference type="InterPro" id="IPR050742">
    <property type="entry name" value="Helicase_Restrict-Modif_Enz"/>
</dbReference>
<sequence>MNSLEAKYDNGEVFYKPTSTEQTPATHEQIHDSWKGNQFNFKESDINIDGLREPQLGGLFSSLGYLRKSSKEAATVVMPTGTGKTETIISLVIAGKFERTLLIVPTDALREQTKNKFVELGLLRPLCLVNDDFLNPRIAIIKGAARSVEEIKYLEQASIIIATVASLTIFTDVALKYLSGICSNLIVDEAHHVQAEKWLRVKSYFNAKSIFQFTATPYRSDGKRLDGQIIYSYSIEKAQKDGYFKPIDFYPIREFDENKVDEKIAEKAVSLLKSDLINGFEHILMARVKTIQRASEIFKLYEKYKDLNPVVIHSTSKNKKKTLDDIRNGKHKIIVCVNMLGEGFDLPELKIAALHDTHKGINITLQFTGRFTRTKHNLGNAKFIANTADQKVNSALQDLYKEDSDWNKLIREVGEAKLHDEVNYQDFKKEFDLSSTHLLDLGISPKISTVIYRTQDLEWNPGNFIKAIDKNCFLVDKTINEDQTLLMFSVKTYNKVSWAISEELMDITWDLYIVYFNKTEKLLFIHSSGQDTIINKLAKVIANHPLRVSGDISFRAMHGIKRLKLQNVGLNKNNKDLRFMMFTGTDTKEAIPEIESKRARKSNIFAKGFEDGKAVTIGCSYKGKIWSMSSDSLDKWVEWCNHIGSKINDNNIDTNNILKTAMHSAHIQTFPLNLSVLSIEWPLSLLNRYFSNSKIIIDGIDEYNLNDCELEITPGIKSGSAIEFYLCTPNNKYEFKYHLLKDGYFKIETAKKISLQLSEKNKIRLDEYFCDNEPSIFLSDTSYIEGGTRFYCDENYNNPIALSNIEAWKWENIDLSKESQKAEKRKDSIQYYTINKIMNSYDLIFDDDDSGESADIVAMKVIDDFNVAIDFYHCKYCKKSDKPSSRVDDIYQVTGQAIKSIKWAKSSDEIFKHLIHRDILRKKRTGGSRLEKGTLEDLHAFFKRASLSAIKNSFFIVQPAISLKNISIDVRDVLGGAENYIRDATGSALKIIVSQ</sequence>
<evidence type="ECO:0000259" key="3">
    <source>
        <dbReference type="PROSITE" id="PS51194"/>
    </source>
</evidence>
<dbReference type="InterPro" id="IPR006935">
    <property type="entry name" value="Helicase/UvrB_N"/>
</dbReference>
<dbReference type="RefSeq" id="WP_132352542.1">
    <property type="nucleotide sequence ID" value="NZ_CAWOJO010000003.1"/>
</dbReference>
<dbReference type="PANTHER" id="PTHR47396">
    <property type="entry name" value="TYPE I RESTRICTION ENZYME ECOKI R PROTEIN"/>
    <property type="match status" value="1"/>
</dbReference>
<evidence type="ECO:0000256" key="1">
    <source>
        <dbReference type="SAM" id="MobiDB-lite"/>
    </source>
</evidence>
<dbReference type="PANTHER" id="PTHR47396:SF1">
    <property type="entry name" value="ATP-DEPENDENT HELICASE IRC3-RELATED"/>
    <property type="match status" value="1"/>
</dbReference>
<organism evidence="4 5">
    <name type="scientific">Photorhabdus khanii subsp. guanajuatensis</name>
    <dbReference type="NCBI Taxonomy" id="2100166"/>
    <lineage>
        <taxon>Bacteria</taxon>
        <taxon>Pseudomonadati</taxon>
        <taxon>Pseudomonadota</taxon>
        <taxon>Gammaproteobacteria</taxon>
        <taxon>Enterobacterales</taxon>
        <taxon>Morganellaceae</taxon>
        <taxon>Photorhabdus</taxon>
    </lineage>
</organism>
<dbReference type="CDD" id="cd18785">
    <property type="entry name" value="SF2_C"/>
    <property type="match status" value="1"/>
</dbReference>